<reference evidence="2" key="1">
    <citation type="journal article" date="2021" name="PeerJ">
        <title>Extensive microbial diversity within the chicken gut microbiome revealed by metagenomics and culture.</title>
        <authorList>
            <person name="Gilroy R."/>
            <person name="Ravi A."/>
            <person name="Getino M."/>
            <person name="Pursley I."/>
            <person name="Horton D.L."/>
            <person name="Alikhan N.F."/>
            <person name="Baker D."/>
            <person name="Gharbi K."/>
            <person name="Hall N."/>
            <person name="Watson M."/>
            <person name="Adriaenssens E.M."/>
            <person name="Foster-Nyarko E."/>
            <person name="Jarju S."/>
            <person name="Secka A."/>
            <person name="Antonio M."/>
            <person name="Oren A."/>
            <person name="Chaudhuri R.R."/>
            <person name="La Ragione R."/>
            <person name="Hildebrand F."/>
            <person name="Pallen M.J."/>
        </authorList>
    </citation>
    <scope>NUCLEOTIDE SEQUENCE</scope>
    <source>
        <strain evidence="2">ChiSxjej6B18-287</strain>
    </source>
</reference>
<dbReference type="InterPro" id="IPR017946">
    <property type="entry name" value="PLC-like_Pdiesterase_TIM-brl"/>
</dbReference>
<proteinExistence type="predicted"/>
<dbReference type="Proteomes" id="UP000823893">
    <property type="component" value="Unassembled WGS sequence"/>
</dbReference>
<dbReference type="PANTHER" id="PTHR46211:SF1">
    <property type="entry name" value="GLYCEROPHOSPHODIESTER PHOSPHODIESTERASE, CYTOPLASMIC"/>
    <property type="match status" value="1"/>
</dbReference>
<dbReference type="AlphaFoldDB" id="A0A9D2N4N5"/>
<dbReference type="EMBL" id="DWWV01000041">
    <property type="protein sequence ID" value="HJC09908.1"/>
    <property type="molecule type" value="Genomic_DNA"/>
</dbReference>
<dbReference type="SUPFAM" id="SSF51695">
    <property type="entry name" value="PLC-like phosphodiesterases"/>
    <property type="match status" value="1"/>
</dbReference>
<evidence type="ECO:0000313" key="3">
    <source>
        <dbReference type="Proteomes" id="UP000823893"/>
    </source>
</evidence>
<dbReference type="GO" id="GO:0006629">
    <property type="term" value="P:lipid metabolic process"/>
    <property type="evidence" value="ECO:0007669"/>
    <property type="project" value="InterPro"/>
</dbReference>
<dbReference type="PROSITE" id="PS51704">
    <property type="entry name" value="GP_PDE"/>
    <property type="match status" value="1"/>
</dbReference>
<reference evidence="2" key="2">
    <citation type="submission" date="2021-04" db="EMBL/GenBank/DDBJ databases">
        <authorList>
            <person name="Gilroy R."/>
        </authorList>
    </citation>
    <scope>NUCLEOTIDE SEQUENCE</scope>
    <source>
        <strain evidence="2">ChiSxjej6B18-287</strain>
    </source>
</reference>
<dbReference type="Gene3D" id="3.20.20.190">
    <property type="entry name" value="Phosphatidylinositol (PI) phosphodiesterase"/>
    <property type="match status" value="1"/>
</dbReference>
<dbReference type="InterPro" id="IPR030395">
    <property type="entry name" value="GP_PDE_dom"/>
</dbReference>
<organism evidence="2 3">
    <name type="scientific">Candidatus Blautia merdigallinarum</name>
    <dbReference type="NCBI Taxonomy" id="2838495"/>
    <lineage>
        <taxon>Bacteria</taxon>
        <taxon>Bacillati</taxon>
        <taxon>Bacillota</taxon>
        <taxon>Clostridia</taxon>
        <taxon>Lachnospirales</taxon>
        <taxon>Lachnospiraceae</taxon>
        <taxon>Blautia</taxon>
    </lineage>
</organism>
<comment type="caution">
    <text evidence="2">The sequence shown here is derived from an EMBL/GenBank/DDBJ whole genome shotgun (WGS) entry which is preliminary data.</text>
</comment>
<gene>
    <name evidence="2" type="ORF">H9935_03720</name>
</gene>
<sequence>MDKKKKWLLAAAAGYLGALLPGTKGRPKILSTKYFAHRGLYNNSGSAPENTMAAFRRAVKAGYGIELDIQLTKDGKVVVTHDFHLKRNCGISGDVDQFNYEELGRFPVFHSEERIPLLEDVLKLVEGKVPLIIELKYKKGSRICEKATEILDAYKGEYAIESFHPQVLLWYKKYRPQVSRGQLSMNYQKIQGWMQPHYLIMRGLLLNFLTRPDFIAYDCRSGCSLSLQICRHLYRCPAYGWTVKSKGQLRKVRKYFDGYIFEGFRPESEH</sequence>
<protein>
    <submittedName>
        <fullName evidence="2">Glycerophosphodiester phosphodiesterase</fullName>
    </submittedName>
</protein>
<feature type="domain" description="GP-PDE" evidence="1">
    <location>
        <begin position="35"/>
        <end position="270"/>
    </location>
</feature>
<name>A0A9D2N4N5_9FIRM</name>
<dbReference type="PANTHER" id="PTHR46211">
    <property type="entry name" value="GLYCEROPHOSPHORYL DIESTER PHOSPHODIESTERASE"/>
    <property type="match status" value="1"/>
</dbReference>
<evidence type="ECO:0000313" key="2">
    <source>
        <dbReference type="EMBL" id="HJC09908.1"/>
    </source>
</evidence>
<accession>A0A9D2N4N5</accession>
<dbReference type="GO" id="GO:0008081">
    <property type="term" value="F:phosphoric diester hydrolase activity"/>
    <property type="evidence" value="ECO:0007669"/>
    <property type="project" value="InterPro"/>
</dbReference>
<dbReference type="Pfam" id="PF03009">
    <property type="entry name" value="GDPD"/>
    <property type="match status" value="1"/>
</dbReference>
<evidence type="ECO:0000259" key="1">
    <source>
        <dbReference type="PROSITE" id="PS51704"/>
    </source>
</evidence>